<reference evidence="2" key="1">
    <citation type="submission" date="2025-05" db="UniProtKB">
        <authorList>
            <consortium name="RefSeq"/>
        </authorList>
    </citation>
    <scope>NUCLEOTIDE SEQUENCE [LARGE SCALE GENOMIC DNA]</scope>
</reference>
<dbReference type="GeneID" id="103501050"/>
<gene>
    <name evidence="3" type="primary">LOC103501050</name>
</gene>
<proteinExistence type="predicted"/>
<dbReference type="KEGG" id="cmo:103501050"/>
<evidence type="ECO:0000313" key="3">
    <source>
        <dbReference type="RefSeq" id="XP_008462765.1"/>
    </source>
</evidence>
<dbReference type="InParanoid" id="A0A1S3CHR6"/>
<reference evidence="3" key="2">
    <citation type="submission" date="2025-08" db="UniProtKB">
        <authorList>
            <consortium name="RefSeq"/>
        </authorList>
    </citation>
    <scope>IDENTIFICATION</scope>
    <source>
        <tissue evidence="3">Stem</tissue>
    </source>
</reference>
<sequence>MHGVRMRGHRFKSTPSRRPYCLSFEKNQVNLFDSSNLSVHDEKMVGIVAENVESESVVSKSHMSEMDSNERDDVPLVSLLKKDLFSKVGSTIVDALGSSVYSDVRSSIQTSSLADIQLSVPDPNPVGQSTVNVDENVANNDGENLDEDVGKHVEPTDNGAPGDVEPNVNAPQTKSEQPSADPKSKGKKLQQNRHNITTKIGRKKIPPNIPFAPIDGISFHLEESLFYPQLTKEFIVNLPSKFNNPSSPDYQTVDIRGLNFKISPAIINGFLGNTVEFGSTPSHPYNDVLTFVLSGGTLSIWPVNGIPTVSLGIKYVILHKVGITNCLLVHLNAVILTSNDAPGPNPKSLSLSYRPFQGSHVPDIEHDMRPSRNPRMFDIDDVDENVEGFLVHRDLASKIINTLIAES</sequence>
<dbReference type="Proteomes" id="UP001652600">
    <property type="component" value="Chromosome 2"/>
</dbReference>
<protein>
    <submittedName>
        <fullName evidence="3">Uncharacterized protein LOC103501050</fullName>
    </submittedName>
</protein>
<feature type="region of interest" description="Disordered" evidence="1">
    <location>
        <begin position="117"/>
        <end position="193"/>
    </location>
</feature>
<dbReference type="AlphaFoldDB" id="A0A1S3CHR6"/>
<name>A0A1S3CHR6_CUCME</name>
<keyword evidence="2" id="KW-1185">Reference proteome</keyword>
<feature type="compositionally biased region" description="Polar residues" evidence="1">
    <location>
        <begin position="169"/>
        <end position="178"/>
    </location>
</feature>
<accession>A0A1S3CHR6</accession>
<organism evidence="2 3">
    <name type="scientific">Cucumis melo</name>
    <name type="common">Muskmelon</name>
    <dbReference type="NCBI Taxonomy" id="3656"/>
    <lineage>
        <taxon>Eukaryota</taxon>
        <taxon>Viridiplantae</taxon>
        <taxon>Streptophyta</taxon>
        <taxon>Embryophyta</taxon>
        <taxon>Tracheophyta</taxon>
        <taxon>Spermatophyta</taxon>
        <taxon>Magnoliopsida</taxon>
        <taxon>eudicotyledons</taxon>
        <taxon>Gunneridae</taxon>
        <taxon>Pentapetalae</taxon>
        <taxon>rosids</taxon>
        <taxon>fabids</taxon>
        <taxon>Cucurbitales</taxon>
        <taxon>Cucurbitaceae</taxon>
        <taxon>Benincaseae</taxon>
        <taxon>Cucumis</taxon>
    </lineage>
</organism>
<evidence type="ECO:0000256" key="1">
    <source>
        <dbReference type="SAM" id="MobiDB-lite"/>
    </source>
</evidence>
<feature type="compositionally biased region" description="Polar residues" evidence="1">
    <location>
        <begin position="126"/>
        <end position="142"/>
    </location>
</feature>
<evidence type="ECO:0000313" key="2">
    <source>
        <dbReference type="Proteomes" id="UP001652600"/>
    </source>
</evidence>
<dbReference type="RefSeq" id="XP_008462765.1">
    <property type="nucleotide sequence ID" value="XM_008464543.1"/>
</dbReference>